<dbReference type="RefSeq" id="WP_094363992.1">
    <property type="nucleotide sequence ID" value="NZ_NMVQ01000013.1"/>
</dbReference>
<keyword evidence="9" id="KW-1185">Reference proteome</keyword>
<evidence type="ECO:0000313" key="8">
    <source>
        <dbReference type="EMBL" id="OYO21615.1"/>
    </source>
</evidence>
<feature type="transmembrane region" description="Helical" evidence="6">
    <location>
        <begin position="33"/>
        <end position="56"/>
    </location>
</feature>
<dbReference type="PANTHER" id="PTHR36115">
    <property type="entry name" value="PROLINE-RICH ANTIGEN HOMOLOG-RELATED"/>
    <property type="match status" value="1"/>
</dbReference>
<keyword evidence="3 6" id="KW-0812">Transmembrane</keyword>
<evidence type="ECO:0000259" key="7">
    <source>
        <dbReference type="Pfam" id="PF06271"/>
    </source>
</evidence>
<evidence type="ECO:0000256" key="3">
    <source>
        <dbReference type="ARBA" id="ARBA00022692"/>
    </source>
</evidence>
<feature type="transmembrane region" description="Helical" evidence="6">
    <location>
        <begin position="102"/>
        <end position="123"/>
    </location>
</feature>
<evidence type="ECO:0000256" key="6">
    <source>
        <dbReference type="SAM" id="Phobius"/>
    </source>
</evidence>
<proteinExistence type="predicted"/>
<dbReference type="EMBL" id="NMVQ01000013">
    <property type="protein sequence ID" value="OYO21615.1"/>
    <property type="molecule type" value="Genomic_DNA"/>
</dbReference>
<feature type="transmembrane region" description="Helical" evidence="6">
    <location>
        <begin position="68"/>
        <end position="90"/>
    </location>
</feature>
<reference evidence="8 9" key="1">
    <citation type="submission" date="2017-07" db="EMBL/GenBank/DDBJ databases">
        <title>Draft whole genome sequences of clinical Proprionibacteriaceae strains.</title>
        <authorList>
            <person name="Bernier A.-M."/>
            <person name="Bernard K."/>
            <person name="Domingo M.-C."/>
        </authorList>
    </citation>
    <scope>NUCLEOTIDE SEQUENCE [LARGE SCALE GENOMIC DNA]</scope>
    <source>
        <strain evidence="8 9">NML 130396</strain>
    </source>
</reference>
<keyword evidence="2" id="KW-1003">Cell membrane</keyword>
<dbReference type="Proteomes" id="UP000216311">
    <property type="component" value="Unassembled WGS sequence"/>
</dbReference>
<comment type="caution">
    <text evidence="8">The sequence shown here is derived from an EMBL/GenBank/DDBJ whole genome shotgun (WGS) entry which is preliminary data.</text>
</comment>
<organism evidence="8 9">
    <name type="scientific">Enemella dayhoffiae</name>
    <dbReference type="NCBI Taxonomy" id="2016507"/>
    <lineage>
        <taxon>Bacteria</taxon>
        <taxon>Bacillati</taxon>
        <taxon>Actinomycetota</taxon>
        <taxon>Actinomycetes</taxon>
        <taxon>Propionibacteriales</taxon>
        <taxon>Propionibacteriaceae</taxon>
        <taxon>Enemella</taxon>
    </lineage>
</organism>
<evidence type="ECO:0000256" key="2">
    <source>
        <dbReference type="ARBA" id="ARBA00022475"/>
    </source>
</evidence>
<dbReference type="InterPro" id="IPR051791">
    <property type="entry name" value="Pra-immunoreactive"/>
</dbReference>
<keyword evidence="4 6" id="KW-1133">Transmembrane helix</keyword>
<gene>
    <name evidence="8" type="ORF">CGZ93_09935</name>
</gene>
<dbReference type="InterPro" id="IPR010432">
    <property type="entry name" value="RDD"/>
</dbReference>
<name>A0A255H1Q2_9ACTN</name>
<comment type="subcellular location">
    <subcellularLocation>
        <location evidence="1">Cell membrane</location>
        <topology evidence="1">Multi-pass membrane protein</topology>
    </subcellularLocation>
</comment>
<dbReference type="InterPro" id="IPR016795">
    <property type="entry name" value="UCP021697"/>
</dbReference>
<dbReference type="GO" id="GO:0005886">
    <property type="term" value="C:plasma membrane"/>
    <property type="evidence" value="ECO:0007669"/>
    <property type="project" value="UniProtKB-SubCell"/>
</dbReference>
<protein>
    <submittedName>
        <fullName evidence="8">RDD family protein</fullName>
    </submittedName>
</protein>
<evidence type="ECO:0000256" key="5">
    <source>
        <dbReference type="ARBA" id="ARBA00023136"/>
    </source>
</evidence>
<evidence type="ECO:0000256" key="1">
    <source>
        <dbReference type="ARBA" id="ARBA00004651"/>
    </source>
</evidence>
<sequence>MSGQTEAVEAWPGEQLGLPETGRGSLASWRARITAIVLDWAVCTIAAWALFGPLALRGGSWRSFTTLGLFFVMSALLTAFVGGTVGQLITRIAVVRLDHEPLGLLRAAGRALLVCLGLPALVIGAHRRGLHDLACGTVVVNRR</sequence>
<dbReference type="OrthoDB" id="5187110at2"/>
<keyword evidence="5 6" id="KW-0472">Membrane</keyword>
<dbReference type="PIRSF" id="PIRSF021697">
    <property type="entry name" value="UCP021697"/>
    <property type="match status" value="1"/>
</dbReference>
<dbReference type="Pfam" id="PF06271">
    <property type="entry name" value="RDD"/>
    <property type="match status" value="1"/>
</dbReference>
<accession>A0A255H1Q2</accession>
<feature type="domain" description="RDD" evidence="7">
    <location>
        <begin position="27"/>
        <end position="135"/>
    </location>
</feature>
<evidence type="ECO:0000256" key="4">
    <source>
        <dbReference type="ARBA" id="ARBA00022989"/>
    </source>
</evidence>
<dbReference type="AlphaFoldDB" id="A0A255H1Q2"/>
<evidence type="ECO:0000313" key="9">
    <source>
        <dbReference type="Proteomes" id="UP000216311"/>
    </source>
</evidence>
<dbReference type="PANTHER" id="PTHR36115:SF6">
    <property type="entry name" value="PROLINE-RICH ANTIGEN HOMOLOG"/>
    <property type="match status" value="1"/>
</dbReference>